<name>A0A6A5V8W0_9PLEO</name>
<reference evidence="2" key="1">
    <citation type="journal article" date="2020" name="Stud. Mycol.">
        <title>101 Dothideomycetes genomes: a test case for predicting lifestyles and emergence of pathogens.</title>
        <authorList>
            <person name="Haridas S."/>
            <person name="Albert R."/>
            <person name="Binder M."/>
            <person name="Bloem J."/>
            <person name="Labutti K."/>
            <person name="Salamov A."/>
            <person name="Andreopoulos B."/>
            <person name="Baker S."/>
            <person name="Barry K."/>
            <person name="Bills G."/>
            <person name="Bluhm B."/>
            <person name="Cannon C."/>
            <person name="Castanera R."/>
            <person name="Culley D."/>
            <person name="Daum C."/>
            <person name="Ezra D."/>
            <person name="Gonzalez J."/>
            <person name="Henrissat B."/>
            <person name="Kuo A."/>
            <person name="Liang C."/>
            <person name="Lipzen A."/>
            <person name="Lutzoni F."/>
            <person name="Magnuson J."/>
            <person name="Mondo S."/>
            <person name="Nolan M."/>
            <person name="Ohm R."/>
            <person name="Pangilinan J."/>
            <person name="Park H.-J."/>
            <person name="Ramirez L."/>
            <person name="Alfaro M."/>
            <person name="Sun H."/>
            <person name="Tritt A."/>
            <person name="Yoshinaga Y."/>
            <person name="Zwiers L.-H."/>
            <person name="Turgeon B."/>
            <person name="Goodwin S."/>
            <person name="Spatafora J."/>
            <person name="Crous P."/>
            <person name="Grigoriev I."/>
        </authorList>
    </citation>
    <scope>NUCLEOTIDE SEQUENCE</scope>
    <source>
        <strain evidence="2">CBS 107.79</strain>
    </source>
</reference>
<dbReference type="OrthoDB" id="3780108at2759"/>
<evidence type="ECO:0000256" key="1">
    <source>
        <dbReference type="SAM" id="Phobius"/>
    </source>
</evidence>
<feature type="transmembrane region" description="Helical" evidence="1">
    <location>
        <begin position="21"/>
        <end position="37"/>
    </location>
</feature>
<dbReference type="Proteomes" id="UP000800036">
    <property type="component" value="Unassembled WGS sequence"/>
</dbReference>
<evidence type="ECO:0000313" key="2">
    <source>
        <dbReference type="EMBL" id="KAF1973278.1"/>
    </source>
</evidence>
<keyword evidence="1" id="KW-0472">Membrane</keyword>
<accession>A0A6A5V8W0</accession>
<dbReference type="EMBL" id="ML976681">
    <property type="protein sequence ID" value="KAF1973278.1"/>
    <property type="molecule type" value="Genomic_DNA"/>
</dbReference>
<feature type="non-terminal residue" evidence="2">
    <location>
        <position position="56"/>
    </location>
</feature>
<evidence type="ECO:0000313" key="3">
    <source>
        <dbReference type="Proteomes" id="UP000800036"/>
    </source>
</evidence>
<keyword evidence="3" id="KW-1185">Reference proteome</keyword>
<feature type="non-terminal residue" evidence="2">
    <location>
        <position position="1"/>
    </location>
</feature>
<organism evidence="2 3">
    <name type="scientific">Bimuria novae-zelandiae CBS 107.79</name>
    <dbReference type="NCBI Taxonomy" id="1447943"/>
    <lineage>
        <taxon>Eukaryota</taxon>
        <taxon>Fungi</taxon>
        <taxon>Dikarya</taxon>
        <taxon>Ascomycota</taxon>
        <taxon>Pezizomycotina</taxon>
        <taxon>Dothideomycetes</taxon>
        <taxon>Pleosporomycetidae</taxon>
        <taxon>Pleosporales</taxon>
        <taxon>Massarineae</taxon>
        <taxon>Didymosphaeriaceae</taxon>
        <taxon>Bimuria</taxon>
    </lineage>
</organism>
<gene>
    <name evidence="2" type="ORF">BU23DRAFT_430493</name>
</gene>
<keyword evidence="1" id="KW-0812">Transmembrane</keyword>
<keyword evidence="1" id="KW-1133">Transmembrane helix</keyword>
<proteinExistence type="predicted"/>
<dbReference type="AlphaFoldDB" id="A0A6A5V8W0"/>
<sequence length="56" mass="6562">FSLGKKLTSLKINTIKIDIRLIIFYIINIPTPFLFYLKDIDNLGVYFNNITNKLVK</sequence>
<protein>
    <submittedName>
        <fullName evidence="2">Uncharacterized protein</fullName>
    </submittedName>
</protein>